<comment type="subcellular location">
    <subcellularLocation>
        <location evidence="7">Cytoplasm</location>
    </subcellularLocation>
</comment>
<dbReference type="GO" id="GO:0005737">
    <property type="term" value="C:cytoplasm"/>
    <property type="evidence" value="ECO:0007669"/>
    <property type="project" value="UniProtKB-SubCell"/>
</dbReference>
<comment type="cofactor">
    <cofactor evidence="1">
        <name>[4Fe-4S] cluster</name>
        <dbReference type="ChEBI" id="CHEBI:49883"/>
    </cofactor>
</comment>
<dbReference type="GO" id="GO:0046872">
    <property type="term" value="F:metal ion binding"/>
    <property type="evidence" value="ECO:0007669"/>
    <property type="project" value="UniProtKB-KW"/>
</dbReference>
<dbReference type="NCBIfam" id="TIGR00322">
    <property type="entry name" value="diphth2_R"/>
    <property type="match status" value="1"/>
</dbReference>
<feature type="region of interest" description="Disordered" evidence="8">
    <location>
        <begin position="483"/>
        <end position="517"/>
    </location>
</feature>
<comment type="caution">
    <text evidence="9">The sequence shown here is derived from an EMBL/GenBank/DDBJ whole genome shotgun (WGS) entry which is preliminary data.</text>
</comment>
<dbReference type="EMBL" id="JAACJM010000017">
    <property type="protein sequence ID" value="KAF5368074.1"/>
    <property type="molecule type" value="Genomic_DNA"/>
</dbReference>
<keyword evidence="10" id="KW-1185">Reference proteome</keyword>
<name>A0A8H5GN18_9AGAR</name>
<reference evidence="9 10" key="1">
    <citation type="journal article" date="2020" name="ISME J.">
        <title>Uncovering the hidden diversity of litter-decomposition mechanisms in mushroom-forming fungi.</title>
        <authorList>
            <person name="Floudas D."/>
            <person name="Bentzer J."/>
            <person name="Ahren D."/>
            <person name="Johansson T."/>
            <person name="Persson P."/>
            <person name="Tunlid A."/>
        </authorList>
    </citation>
    <scope>NUCLEOTIDE SEQUENCE [LARGE SCALE GENOMIC DNA]</scope>
    <source>
        <strain evidence="9 10">CBS 291.85</strain>
    </source>
</reference>
<keyword evidence="6 7" id="KW-0411">Iron-sulfur</keyword>
<dbReference type="InterPro" id="IPR010014">
    <property type="entry name" value="DHP2"/>
</dbReference>
<dbReference type="FunFam" id="3.40.50.11860:FF:000001">
    <property type="entry name" value="2-(3-amino-3-carboxypropyl)histidine synthase subunit 2"/>
    <property type="match status" value="1"/>
</dbReference>
<protein>
    <recommendedName>
        <fullName evidence="7">2-(3-amino-3-carboxypropyl)histidine synthase subunit 2</fullName>
    </recommendedName>
</protein>
<comment type="pathway">
    <text evidence="2 7">Protein modification; peptidyl-diphthamide biosynthesis.</text>
</comment>
<evidence type="ECO:0000313" key="9">
    <source>
        <dbReference type="EMBL" id="KAF5368074.1"/>
    </source>
</evidence>
<dbReference type="AlphaFoldDB" id="A0A8H5GN18"/>
<sequence length="566" mass="61269">MAAIAASGEDAITTTIDVELDTTASTQNFEDFYEIDRSAKEIENGDYRRVAMQFPDSLLHDSVPIFRALKQKLGTHRELYVLADTSYGRQAAYTKSQVAASHVEADAVVHYGYACMSHPPRLPVIYVFGKKPIDVDDCVSQLQKVLQSDQEGQGHPRTVILRHDVVYTHKAALILDRLSEALASHQFQIHYVSVPNKVIPSSSRSQANVNPSPSSSSLTIHAPVLHPTAAESSNSCILYIGEESLGLTHLLMTHSGYTTISYSPSTRSAKLESASANTNKLLMRRYAMIQKARDADVFGILVGTLGGASYLPLIKYLRATLKKAHKKFYTISVGKLTPSKLANFMEIECFVLVACPENSLVDAKDFFRPIITPYELQVALADDPAEAWLSSSFSSPSSTSVIGNVMAGGGYVLDFQRLLIGQEGGGNGENTVNGGIGADSDINGRGKQAEEGVSERGGDEVEENDADIDRPIFSLVTGTYRHPRRFGASSEPSSSTESTLNGEVTGKGKEIARTQDGTLARVNENAAGTYLQESRTYQGLDPRFGQDAPSVLEQGRSGIARGYGEA</sequence>
<dbReference type="Pfam" id="PF01866">
    <property type="entry name" value="Diphthamide_syn"/>
    <property type="match status" value="1"/>
</dbReference>
<feature type="compositionally biased region" description="Low complexity" evidence="8">
    <location>
        <begin position="489"/>
        <end position="499"/>
    </location>
</feature>
<comment type="function">
    <text evidence="7">Required for the first step of diphthamide biosynthesis, a post-translational modification of histidine which occurs in elongation factor 2. DPH1 and DPH2 transfer a 3-amino-3-carboxypropyl (ACP) group from S-adenosyl-L-methionine (SAM) to a histidine residue, the reaction is assisted by a reduction system comprising DPH3 and a NADH-dependent reductase. Facilitates the reduction of the catalytic iron-sulfur cluster found in the DPH1 subunit.</text>
</comment>
<dbReference type="InterPro" id="IPR042265">
    <property type="entry name" value="DPH1/DPH2_3"/>
</dbReference>
<evidence type="ECO:0000256" key="1">
    <source>
        <dbReference type="ARBA" id="ARBA00001966"/>
    </source>
</evidence>
<dbReference type="Gene3D" id="3.40.50.11860">
    <property type="entry name" value="Diphthamide synthesis DPH1/DPH2 domain 3"/>
    <property type="match status" value="1"/>
</dbReference>
<evidence type="ECO:0000313" key="10">
    <source>
        <dbReference type="Proteomes" id="UP000559256"/>
    </source>
</evidence>
<dbReference type="GO" id="GO:0051536">
    <property type="term" value="F:iron-sulfur cluster binding"/>
    <property type="evidence" value="ECO:0007669"/>
    <property type="project" value="UniProtKB-KW"/>
</dbReference>
<feature type="compositionally biased region" description="Basic and acidic residues" evidence="8">
    <location>
        <begin position="442"/>
        <end position="459"/>
    </location>
</feature>
<dbReference type="GO" id="GO:0090560">
    <property type="term" value="F:2-(3-amino-3-carboxypropyl)histidine synthase activity"/>
    <property type="evidence" value="ECO:0007669"/>
    <property type="project" value="InterPro"/>
</dbReference>
<gene>
    <name evidence="9" type="ORF">D9758_004492</name>
</gene>
<evidence type="ECO:0000256" key="7">
    <source>
        <dbReference type="RuleBase" id="RU364133"/>
    </source>
</evidence>
<dbReference type="SFLD" id="SFLDS00032">
    <property type="entry name" value="Radical_SAM_3-amino-3-carboxyp"/>
    <property type="match status" value="1"/>
</dbReference>
<organism evidence="9 10">
    <name type="scientific">Tetrapyrgos nigripes</name>
    <dbReference type="NCBI Taxonomy" id="182062"/>
    <lineage>
        <taxon>Eukaryota</taxon>
        <taxon>Fungi</taxon>
        <taxon>Dikarya</taxon>
        <taxon>Basidiomycota</taxon>
        <taxon>Agaricomycotina</taxon>
        <taxon>Agaricomycetes</taxon>
        <taxon>Agaricomycetidae</taxon>
        <taxon>Agaricales</taxon>
        <taxon>Marasmiineae</taxon>
        <taxon>Marasmiaceae</taxon>
        <taxon>Tetrapyrgos</taxon>
    </lineage>
</organism>
<dbReference type="UniPathway" id="UPA00559"/>
<keyword evidence="5 7" id="KW-0408">Iron</keyword>
<dbReference type="InterPro" id="IPR016435">
    <property type="entry name" value="DPH1/DPH2"/>
</dbReference>
<keyword evidence="7" id="KW-0963">Cytoplasm</keyword>
<dbReference type="PANTHER" id="PTHR10762:SF2">
    <property type="entry name" value="2-(3-AMINO-3-CARBOXYPROPYL)HISTIDINE SYNTHASE SUBUNIT 2"/>
    <property type="match status" value="1"/>
</dbReference>
<feature type="region of interest" description="Disordered" evidence="8">
    <location>
        <begin position="533"/>
        <end position="566"/>
    </location>
</feature>
<dbReference type="GO" id="GO:0017183">
    <property type="term" value="P:protein histidyl modification to diphthamide"/>
    <property type="evidence" value="ECO:0007669"/>
    <property type="project" value="UniProtKB-UniPathway"/>
</dbReference>
<evidence type="ECO:0000256" key="4">
    <source>
        <dbReference type="ARBA" id="ARBA00022723"/>
    </source>
</evidence>
<evidence type="ECO:0000256" key="8">
    <source>
        <dbReference type="SAM" id="MobiDB-lite"/>
    </source>
</evidence>
<accession>A0A8H5GN18</accession>
<dbReference type="NCBIfam" id="TIGR00272">
    <property type="entry name" value="DPH2"/>
    <property type="match status" value="1"/>
</dbReference>
<dbReference type="Proteomes" id="UP000559256">
    <property type="component" value="Unassembled WGS sequence"/>
</dbReference>
<keyword evidence="4 7" id="KW-0479">Metal-binding</keyword>
<dbReference type="OrthoDB" id="449241at2759"/>
<evidence type="ECO:0000256" key="5">
    <source>
        <dbReference type="ARBA" id="ARBA00023004"/>
    </source>
</evidence>
<dbReference type="PANTHER" id="PTHR10762">
    <property type="entry name" value="DIPHTHAMIDE BIOSYNTHESIS PROTEIN"/>
    <property type="match status" value="1"/>
</dbReference>
<evidence type="ECO:0000256" key="2">
    <source>
        <dbReference type="ARBA" id="ARBA00005156"/>
    </source>
</evidence>
<evidence type="ECO:0000256" key="3">
    <source>
        <dbReference type="ARBA" id="ARBA00006179"/>
    </source>
</evidence>
<proteinExistence type="inferred from homology"/>
<dbReference type="Gene3D" id="3.40.50.11840">
    <property type="entry name" value="Diphthamide synthesis DPH1/DPH2 domain 1"/>
    <property type="match status" value="1"/>
</dbReference>
<comment type="similarity">
    <text evidence="3 7">Belongs to the DPH1/DPH2 family. DPH2 subfamily.</text>
</comment>
<evidence type="ECO:0000256" key="6">
    <source>
        <dbReference type="ARBA" id="ARBA00023014"/>
    </source>
</evidence>
<dbReference type="InterPro" id="IPR042263">
    <property type="entry name" value="DPH1/DPH2_1"/>
</dbReference>
<feature type="region of interest" description="Disordered" evidence="8">
    <location>
        <begin position="426"/>
        <end position="465"/>
    </location>
</feature>